<dbReference type="GeneID" id="77805990"/>
<dbReference type="RefSeq" id="XP_053017244.1">
    <property type="nucleotide sequence ID" value="XM_053165094.1"/>
</dbReference>
<feature type="region of interest" description="Disordered" evidence="1">
    <location>
        <begin position="1"/>
        <end position="39"/>
    </location>
</feature>
<organism evidence="2 3">
    <name type="scientific">Puccinia triticina</name>
    <dbReference type="NCBI Taxonomy" id="208348"/>
    <lineage>
        <taxon>Eukaryota</taxon>
        <taxon>Fungi</taxon>
        <taxon>Dikarya</taxon>
        <taxon>Basidiomycota</taxon>
        <taxon>Pucciniomycotina</taxon>
        <taxon>Pucciniomycetes</taxon>
        <taxon>Pucciniales</taxon>
        <taxon>Pucciniaceae</taxon>
        <taxon>Puccinia</taxon>
    </lineage>
</organism>
<evidence type="ECO:0000256" key="1">
    <source>
        <dbReference type="SAM" id="MobiDB-lite"/>
    </source>
</evidence>
<proteinExistence type="predicted"/>
<feature type="non-terminal residue" evidence="2">
    <location>
        <position position="111"/>
    </location>
</feature>
<feature type="compositionally biased region" description="Acidic residues" evidence="1">
    <location>
        <begin position="1"/>
        <end position="17"/>
    </location>
</feature>
<protein>
    <submittedName>
        <fullName evidence="2">Uncharacterized protein</fullName>
    </submittedName>
</protein>
<evidence type="ECO:0000313" key="2">
    <source>
        <dbReference type="EMBL" id="WAQ81689.1"/>
    </source>
</evidence>
<dbReference type="EMBL" id="CP110421">
    <property type="protein sequence ID" value="WAQ81689.1"/>
    <property type="molecule type" value="Genomic_DNA"/>
</dbReference>
<keyword evidence="3" id="KW-1185">Reference proteome</keyword>
<gene>
    <name evidence="2" type="ORF">PtA15_1A1031</name>
</gene>
<dbReference type="Proteomes" id="UP001164743">
    <property type="component" value="Chromosome 1A"/>
</dbReference>
<reference evidence="2" key="1">
    <citation type="submission" date="2022-10" db="EMBL/GenBank/DDBJ databases">
        <title>Puccinia triticina Genome sequencing and assembly.</title>
        <authorList>
            <person name="Li C."/>
        </authorList>
    </citation>
    <scope>NUCLEOTIDE SEQUENCE</scope>
    <source>
        <strain evidence="2">Pt15</strain>
    </source>
</reference>
<accession>A0ABY7C956</accession>
<sequence>MSSESEESAALEFDENDSAFVTSDGKEEIGDGSSSYCPPKKPLVVDVATEDKSNASSTWSDVSGGCLIDSDFDDYDEELPDLDEIWPVPDPLPSLPNEQKELAIGDLDMDA</sequence>
<name>A0ABY7C956_9BASI</name>
<evidence type="ECO:0000313" key="3">
    <source>
        <dbReference type="Proteomes" id="UP001164743"/>
    </source>
</evidence>